<name>X1K2I8_9ZZZZ</name>
<comment type="caution">
    <text evidence="1">The sequence shown here is derived from an EMBL/GenBank/DDBJ whole genome shotgun (WGS) entry which is preliminary data.</text>
</comment>
<organism evidence="1">
    <name type="scientific">marine sediment metagenome</name>
    <dbReference type="NCBI Taxonomy" id="412755"/>
    <lineage>
        <taxon>unclassified sequences</taxon>
        <taxon>metagenomes</taxon>
        <taxon>ecological metagenomes</taxon>
    </lineage>
</organism>
<sequence>MMTAQELKALAKSFQIPIITVGALAGFARSLLPKKDVAGGLTVKIK</sequence>
<evidence type="ECO:0000313" key="1">
    <source>
        <dbReference type="EMBL" id="GAI01222.1"/>
    </source>
</evidence>
<gene>
    <name evidence="1" type="ORF">S06H3_05186</name>
</gene>
<dbReference type="AlphaFoldDB" id="X1K2I8"/>
<accession>X1K2I8</accession>
<protein>
    <submittedName>
        <fullName evidence="1">Uncharacterized protein</fullName>
    </submittedName>
</protein>
<proteinExistence type="predicted"/>
<dbReference type="EMBL" id="BARV01001898">
    <property type="protein sequence ID" value="GAI01222.1"/>
    <property type="molecule type" value="Genomic_DNA"/>
</dbReference>
<reference evidence="1" key="1">
    <citation type="journal article" date="2014" name="Front. Microbiol.">
        <title>High frequency of phylogenetically diverse reductive dehalogenase-homologous genes in deep subseafloor sedimentary metagenomes.</title>
        <authorList>
            <person name="Kawai M."/>
            <person name="Futagami T."/>
            <person name="Toyoda A."/>
            <person name="Takaki Y."/>
            <person name="Nishi S."/>
            <person name="Hori S."/>
            <person name="Arai W."/>
            <person name="Tsubouchi T."/>
            <person name="Morono Y."/>
            <person name="Uchiyama I."/>
            <person name="Ito T."/>
            <person name="Fujiyama A."/>
            <person name="Inagaki F."/>
            <person name="Takami H."/>
        </authorList>
    </citation>
    <scope>NUCLEOTIDE SEQUENCE</scope>
    <source>
        <strain evidence="1">Expedition CK06-06</strain>
    </source>
</reference>